<dbReference type="Proteomes" id="UP000681610">
    <property type="component" value="Unassembled WGS sequence"/>
</dbReference>
<keyword evidence="1 2" id="KW-0732">Signal</keyword>
<evidence type="ECO:0000313" key="5">
    <source>
        <dbReference type="Proteomes" id="UP000681610"/>
    </source>
</evidence>
<accession>A0ABS3PX06</accession>
<dbReference type="Pfam" id="PF13505">
    <property type="entry name" value="OMP_b-brl"/>
    <property type="match status" value="1"/>
</dbReference>
<protein>
    <submittedName>
        <fullName evidence="4">Porin family protein</fullName>
    </submittedName>
</protein>
<dbReference type="RefSeq" id="WP_208058464.1">
    <property type="nucleotide sequence ID" value="NZ_JAGDYP010000003.1"/>
</dbReference>
<organism evidence="4 5">
    <name type="scientific">Capnocytophaga bilenii</name>
    <dbReference type="NCBI Taxonomy" id="2819369"/>
    <lineage>
        <taxon>Bacteria</taxon>
        <taxon>Pseudomonadati</taxon>
        <taxon>Bacteroidota</taxon>
        <taxon>Flavobacteriia</taxon>
        <taxon>Flavobacteriales</taxon>
        <taxon>Flavobacteriaceae</taxon>
        <taxon>Capnocytophaga</taxon>
    </lineage>
</organism>
<dbReference type="SUPFAM" id="SSF56925">
    <property type="entry name" value="OMPA-like"/>
    <property type="match status" value="1"/>
</dbReference>
<comment type="caution">
    <text evidence="4">The sequence shown here is derived from an EMBL/GenBank/DDBJ whole genome shotgun (WGS) entry which is preliminary data.</text>
</comment>
<reference evidence="4 5" key="1">
    <citation type="submission" date="2021-03" db="EMBL/GenBank/DDBJ databases">
        <title>Isolation and description of Capnocytophaga bilenii sp. nov., a novel Capnocytophaga species, isolated from a gingivitis subject.</title>
        <authorList>
            <person name="Antezack A."/>
            <person name="Monnet-Corti V."/>
            <person name="La Scola B."/>
        </authorList>
    </citation>
    <scope>NUCLEOTIDE SEQUENCE [LARGE SCALE GENOMIC DNA]</scope>
    <source>
        <strain evidence="4 5">Marseille-Q4570</strain>
    </source>
</reference>
<evidence type="ECO:0000259" key="3">
    <source>
        <dbReference type="Pfam" id="PF13505"/>
    </source>
</evidence>
<dbReference type="Gene3D" id="2.40.160.20">
    <property type="match status" value="1"/>
</dbReference>
<feature type="signal peptide" evidence="2">
    <location>
        <begin position="1"/>
        <end position="20"/>
    </location>
</feature>
<dbReference type="EMBL" id="JAGDYP010000003">
    <property type="protein sequence ID" value="MBO1883876.1"/>
    <property type="molecule type" value="Genomic_DNA"/>
</dbReference>
<feature type="domain" description="Outer membrane protein beta-barrel" evidence="3">
    <location>
        <begin position="8"/>
        <end position="225"/>
    </location>
</feature>
<keyword evidence="5" id="KW-1185">Reference proteome</keyword>
<proteinExistence type="predicted"/>
<name>A0ABS3PX06_9FLAO</name>
<gene>
    <name evidence="4" type="ORF">J4N46_05485</name>
</gene>
<feature type="chain" id="PRO_5046351629" evidence="2">
    <location>
        <begin position="21"/>
        <end position="225"/>
    </location>
</feature>
<evidence type="ECO:0000313" key="4">
    <source>
        <dbReference type="EMBL" id="MBO1883876.1"/>
    </source>
</evidence>
<evidence type="ECO:0000256" key="2">
    <source>
        <dbReference type="SAM" id="SignalP"/>
    </source>
</evidence>
<dbReference type="InterPro" id="IPR011250">
    <property type="entry name" value="OMP/PagP_B-barrel"/>
</dbReference>
<sequence>MKKIITTLVLAVATLGVAQAQEFKVGVKAGGLFSNVAFKKQTKEGITTKYNTGFKFGYQFGVLGEYNFNDKLGVEVDVLYAFQGAKFNSIEGGREGETLEKVNVKNGEINTQMNVNHIWLKYSIAEGLRPKLGVNISNLIKTSLKGEFEGGGHTLNFADLKAEPKKKFDFGVGAGIEYNLDSGFFVEATYNYGLTELSFKEKGDADSESPRFKNSVIQLNVGYKF</sequence>
<dbReference type="InterPro" id="IPR027385">
    <property type="entry name" value="Beta-barrel_OMP"/>
</dbReference>
<evidence type="ECO:0000256" key="1">
    <source>
        <dbReference type="ARBA" id="ARBA00022729"/>
    </source>
</evidence>